<gene>
    <name evidence="1" type="ORF">QGN17_00100</name>
</gene>
<keyword evidence="2" id="KW-1185">Reference proteome</keyword>
<sequence>MTRPLIGISADTRPYGDETAQLVIERYMEAVIRNADVDAVLIPARPDLIDAKAVAGRLDGLLLTGSPSNVAPARYGDASEGNGPFDPGRDEMTARLIAAMIDRARPVLGICRGFQELNVAFGGTLARDLGDEGRSLKHHAPDGVPLAEMFGHEHDVILTPGGILASAFGRERLQVNSVHYQGVGRLGDGLSIEAEAPDGVIEAVSASPNGAPILAVQWHPEWQTDRDAASQGVFQIFGRALRGEPATSPEKVP</sequence>
<dbReference type="InterPro" id="IPR011697">
    <property type="entry name" value="Peptidase_C26"/>
</dbReference>
<dbReference type="PANTHER" id="PTHR43235">
    <property type="entry name" value="GLUTAMINE AMIDOTRANSFERASE PB2B2.05-RELATED"/>
    <property type="match status" value="1"/>
</dbReference>
<dbReference type="PANTHER" id="PTHR43235:SF1">
    <property type="entry name" value="GLUTAMINE AMIDOTRANSFERASE PB2B2.05-RELATED"/>
    <property type="match status" value="1"/>
</dbReference>
<evidence type="ECO:0000313" key="1">
    <source>
        <dbReference type="EMBL" id="MDH7637116.1"/>
    </source>
</evidence>
<dbReference type="EMBL" id="JARYGZ010000001">
    <property type="protein sequence ID" value="MDH7637116.1"/>
    <property type="molecule type" value="Genomic_DNA"/>
</dbReference>
<accession>A0ABT6MYA9</accession>
<dbReference type="InterPro" id="IPR044668">
    <property type="entry name" value="PuuD-like"/>
</dbReference>
<dbReference type="RefSeq" id="WP_281042486.1">
    <property type="nucleotide sequence ID" value="NZ_JARYGZ010000001.1"/>
</dbReference>
<dbReference type="Gene3D" id="3.40.50.880">
    <property type="match status" value="1"/>
</dbReference>
<reference evidence="1" key="1">
    <citation type="submission" date="2023-04" db="EMBL/GenBank/DDBJ databases">
        <title>Sphingomonas sp. MAHUQ-71 isolated from rice field.</title>
        <authorList>
            <person name="Huq M.A."/>
        </authorList>
    </citation>
    <scope>NUCLEOTIDE SEQUENCE</scope>
    <source>
        <strain evidence="1">MAHUQ-71</strain>
    </source>
</reference>
<dbReference type="InterPro" id="IPR029062">
    <property type="entry name" value="Class_I_gatase-like"/>
</dbReference>
<keyword evidence="1" id="KW-0378">Hydrolase</keyword>
<comment type="caution">
    <text evidence="1">The sequence shown here is derived from an EMBL/GenBank/DDBJ whole genome shotgun (WGS) entry which is preliminary data.</text>
</comment>
<dbReference type="Proteomes" id="UP001160625">
    <property type="component" value="Unassembled WGS sequence"/>
</dbReference>
<dbReference type="PROSITE" id="PS51273">
    <property type="entry name" value="GATASE_TYPE_1"/>
    <property type="match status" value="1"/>
</dbReference>
<proteinExistence type="predicted"/>
<evidence type="ECO:0000313" key="2">
    <source>
        <dbReference type="Proteomes" id="UP001160625"/>
    </source>
</evidence>
<name>A0ABT6MYA9_9SPHN</name>
<dbReference type="GO" id="GO:0016787">
    <property type="term" value="F:hydrolase activity"/>
    <property type="evidence" value="ECO:0007669"/>
    <property type="project" value="UniProtKB-KW"/>
</dbReference>
<dbReference type="Pfam" id="PF07722">
    <property type="entry name" value="Peptidase_C26"/>
    <property type="match status" value="1"/>
</dbReference>
<protein>
    <submittedName>
        <fullName evidence="1">Gamma-glutamyl-gamma-aminobutyrate hydrolase family protein</fullName>
    </submittedName>
</protein>
<organism evidence="1 2">
    <name type="scientific">Sphingomonas oryzagri</name>
    <dbReference type="NCBI Taxonomy" id="3042314"/>
    <lineage>
        <taxon>Bacteria</taxon>
        <taxon>Pseudomonadati</taxon>
        <taxon>Pseudomonadota</taxon>
        <taxon>Alphaproteobacteria</taxon>
        <taxon>Sphingomonadales</taxon>
        <taxon>Sphingomonadaceae</taxon>
        <taxon>Sphingomonas</taxon>
    </lineage>
</organism>
<dbReference type="CDD" id="cd01745">
    <property type="entry name" value="GATase1_2"/>
    <property type="match status" value="1"/>
</dbReference>
<dbReference type="SUPFAM" id="SSF52317">
    <property type="entry name" value="Class I glutamine amidotransferase-like"/>
    <property type="match status" value="1"/>
</dbReference>